<evidence type="ECO:0000313" key="2">
    <source>
        <dbReference type="EMBL" id="CAE6503224.1"/>
    </source>
</evidence>
<reference evidence="2" key="1">
    <citation type="submission" date="2021-01" db="EMBL/GenBank/DDBJ databases">
        <authorList>
            <person name="Kaushik A."/>
        </authorList>
    </citation>
    <scope>NUCLEOTIDE SEQUENCE</scope>
    <source>
        <strain evidence="2">Type strain: AG8-Rh-89/</strain>
    </source>
</reference>
<dbReference type="EMBL" id="CAJMWZ010005278">
    <property type="protein sequence ID" value="CAE6503224.1"/>
    <property type="molecule type" value="Genomic_DNA"/>
</dbReference>
<feature type="compositionally biased region" description="Basic residues" evidence="1">
    <location>
        <begin position="136"/>
        <end position="146"/>
    </location>
</feature>
<protein>
    <submittedName>
        <fullName evidence="2">Uncharacterized protein</fullName>
    </submittedName>
</protein>
<sequence>MSGNHFLRSMAEPASHEPEWASGSNEVPEVHFADTVSVVTEVNKISEAPLVDAPLELTTKDDTEAAKSNEQIRRSASRDRDMRDEEGLALKAVPREASEDPPTAPAEVAEGVEKLEISTPASSKRKSQDETEQAHTKGRKGVRRGRKPGEDRDEGPISKTPTRRGSGAKRRNSVPSQNEPTQVLRRSKRRKSTSSQ</sequence>
<proteinExistence type="predicted"/>
<evidence type="ECO:0000313" key="3">
    <source>
        <dbReference type="Proteomes" id="UP000663850"/>
    </source>
</evidence>
<dbReference type="AlphaFoldDB" id="A0A8H3CZJ2"/>
<feature type="compositionally biased region" description="Basic and acidic residues" evidence="1">
    <location>
        <begin position="126"/>
        <end position="135"/>
    </location>
</feature>
<feature type="compositionally biased region" description="Basic and acidic residues" evidence="1">
    <location>
        <begin position="147"/>
        <end position="156"/>
    </location>
</feature>
<feature type="compositionally biased region" description="Basic and acidic residues" evidence="1">
    <location>
        <begin position="58"/>
        <end position="98"/>
    </location>
</feature>
<gene>
    <name evidence="2" type="ORF">RDB_LOCUS97301</name>
</gene>
<feature type="compositionally biased region" description="Basic residues" evidence="1">
    <location>
        <begin position="185"/>
        <end position="196"/>
    </location>
</feature>
<organism evidence="2 3">
    <name type="scientific">Rhizoctonia solani</name>
    <dbReference type="NCBI Taxonomy" id="456999"/>
    <lineage>
        <taxon>Eukaryota</taxon>
        <taxon>Fungi</taxon>
        <taxon>Dikarya</taxon>
        <taxon>Basidiomycota</taxon>
        <taxon>Agaricomycotina</taxon>
        <taxon>Agaricomycetes</taxon>
        <taxon>Cantharellales</taxon>
        <taxon>Ceratobasidiaceae</taxon>
        <taxon>Rhizoctonia</taxon>
    </lineage>
</organism>
<accession>A0A8H3CZJ2</accession>
<comment type="caution">
    <text evidence="2">The sequence shown here is derived from an EMBL/GenBank/DDBJ whole genome shotgun (WGS) entry which is preliminary data.</text>
</comment>
<feature type="region of interest" description="Disordered" evidence="1">
    <location>
        <begin position="45"/>
        <end position="196"/>
    </location>
</feature>
<feature type="region of interest" description="Disordered" evidence="1">
    <location>
        <begin position="1"/>
        <end position="27"/>
    </location>
</feature>
<dbReference type="Proteomes" id="UP000663850">
    <property type="component" value="Unassembled WGS sequence"/>
</dbReference>
<name>A0A8H3CZJ2_9AGAM</name>
<evidence type="ECO:0000256" key="1">
    <source>
        <dbReference type="SAM" id="MobiDB-lite"/>
    </source>
</evidence>